<evidence type="ECO:0008006" key="3">
    <source>
        <dbReference type="Google" id="ProtNLM"/>
    </source>
</evidence>
<protein>
    <recommendedName>
        <fullName evidence="3">Phage protein</fullName>
    </recommendedName>
</protein>
<dbReference type="RefSeq" id="WP_311019984.1">
    <property type="nucleotide sequence ID" value="NZ_JAUHGG010000003.1"/>
</dbReference>
<dbReference type="Proteomes" id="UP001253193">
    <property type="component" value="Unassembled WGS sequence"/>
</dbReference>
<accession>A0AAW8Q1H6</accession>
<reference evidence="1" key="1">
    <citation type="submission" date="2023-06" db="EMBL/GenBank/DDBJ databases">
        <title>Genomic Diversity of Vibrio spp. and Metagenomic Analysis of Pathogens in Florida Gulf Coastal Waters Following Hurricane Ian.</title>
        <authorList>
            <person name="Brumfield K.D."/>
        </authorList>
    </citation>
    <scope>NUCLEOTIDE SEQUENCE</scope>
    <source>
        <strain evidence="1">WBS2B-138</strain>
    </source>
</reference>
<evidence type="ECO:0000313" key="1">
    <source>
        <dbReference type="EMBL" id="MDS1821130.1"/>
    </source>
</evidence>
<comment type="caution">
    <text evidence="1">The sequence shown here is derived from an EMBL/GenBank/DDBJ whole genome shotgun (WGS) entry which is preliminary data.</text>
</comment>
<organism evidence="1 2">
    <name type="scientific">Vibrio parahaemolyticus</name>
    <dbReference type="NCBI Taxonomy" id="670"/>
    <lineage>
        <taxon>Bacteria</taxon>
        <taxon>Pseudomonadati</taxon>
        <taxon>Pseudomonadota</taxon>
        <taxon>Gammaproteobacteria</taxon>
        <taxon>Vibrionales</taxon>
        <taxon>Vibrionaceae</taxon>
        <taxon>Vibrio</taxon>
    </lineage>
</organism>
<dbReference type="EMBL" id="JAUHGG010000003">
    <property type="protein sequence ID" value="MDS1821130.1"/>
    <property type="molecule type" value="Genomic_DNA"/>
</dbReference>
<name>A0AAW8Q1H6_VIBPH</name>
<sequence length="73" mass="8229">MSQNIELKVNQQLREKFEKMKNGIEAESDNELINVAISLLEVALDGKEEGKFIALIDAEKKSFEKVHLSGLVK</sequence>
<dbReference type="AlphaFoldDB" id="A0AAW8Q1H6"/>
<gene>
    <name evidence="1" type="ORF">QX249_10700</name>
</gene>
<evidence type="ECO:0000313" key="2">
    <source>
        <dbReference type="Proteomes" id="UP001253193"/>
    </source>
</evidence>
<proteinExistence type="predicted"/>